<evidence type="ECO:0000256" key="3">
    <source>
        <dbReference type="ARBA" id="ARBA00022670"/>
    </source>
</evidence>
<dbReference type="PANTHER" id="PTHR32481:SF0">
    <property type="entry name" value="AMINOPEPTIDASE YPDE-RELATED"/>
    <property type="match status" value="1"/>
</dbReference>
<evidence type="ECO:0000256" key="6">
    <source>
        <dbReference type="PIRSR" id="PIRSR001123-1"/>
    </source>
</evidence>
<name>A0A7J3T9H3_9ARCH</name>
<gene>
    <name evidence="8" type="ORF">ENL31_01205</name>
</gene>
<feature type="active site" description="Proton acceptor" evidence="6">
    <location>
        <position position="186"/>
    </location>
</feature>
<dbReference type="Proteomes" id="UP000886130">
    <property type="component" value="Unassembled WGS sequence"/>
</dbReference>
<dbReference type="InterPro" id="IPR008007">
    <property type="entry name" value="Peptidase_M42"/>
</dbReference>
<reference evidence="8" key="1">
    <citation type="journal article" date="2020" name="mSystems">
        <title>Genome- and Community-Level Interaction Insights into Carbon Utilization and Element Cycling Functions of Hydrothermarchaeota in Hydrothermal Sediment.</title>
        <authorList>
            <person name="Zhou Z."/>
            <person name="Liu Y."/>
            <person name="Xu W."/>
            <person name="Pan J."/>
            <person name="Luo Z.H."/>
            <person name="Li M."/>
        </authorList>
    </citation>
    <scope>NUCLEOTIDE SEQUENCE [LARGE SCALE GENOMIC DNA]</scope>
    <source>
        <strain evidence="8">HyVt-85</strain>
    </source>
</reference>
<evidence type="ECO:0000256" key="7">
    <source>
        <dbReference type="PIRSR" id="PIRSR001123-2"/>
    </source>
</evidence>
<evidence type="ECO:0000313" key="8">
    <source>
        <dbReference type="EMBL" id="HHE75730.1"/>
    </source>
</evidence>
<dbReference type="InterPro" id="IPR023367">
    <property type="entry name" value="Peptidase_M42_dom2"/>
</dbReference>
<feature type="binding site" evidence="7">
    <location>
        <position position="209"/>
    </location>
    <ligand>
        <name>Zn(2+)</name>
        <dbReference type="ChEBI" id="CHEBI:29105"/>
        <label>1</label>
    </ligand>
</feature>
<feature type="non-terminal residue" evidence="8">
    <location>
        <position position="1"/>
    </location>
</feature>
<dbReference type="GO" id="GO:0004177">
    <property type="term" value="F:aminopeptidase activity"/>
    <property type="evidence" value="ECO:0007669"/>
    <property type="project" value="UniProtKB-KW"/>
</dbReference>
<dbReference type="Pfam" id="PF05343">
    <property type="entry name" value="Peptidase_M42"/>
    <property type="match status" value="1"/>
</dbReference>
<dbReference type="InterPro" id="IPR051464">
    <property type="entry name" value="Peptidase_M42_aminopept"/>
</dbReference>
<feature type="binding site" evidence="7">
    <location>
        <position position="154"/>
    </location>
    <ligand>
        <name>Zn(2+)</name>
        <dbReference type="ChEBI" id="CHEBI:29105"/>
        <label>2</label>
    </ligand>
</feature>
<keyword evidence="2" id="KW-0031">Aminopeptidase</keyword>
<dbReference type="SUPFAM" id="SSF101821">
    <property type="entry name" value="Aminopeptidase/glucanase lid domain"/>
    <property type="match status" value="1"/>
</dbReference>
<dbReference type="PIRSF" id="PIRSF001123">
    <property type="entry name" value="PepA_GA"/>
    <property type="match status" value="1"/>
</dbReference>
<feature type="binding site" evidence="7">
    <location>
        <position position="42"/>
    </location>
    <ligand>
        <name>Zn(2+)</name>
        <dbReference type="ChEBI" id="CHEBI:29105"/>
        <label>1</label>
    </ligand>
</feature>
<dbReference type="GO" id="GO:0046872">
    <property type="term" value="F:metal ion binding"/>
    <property type="evidence" value="ECO:0007669"/>
    <property type="project" value="UniProtKB-KW"/>
</dbReference>
<dbReference type="Gene3D" id="2.40.30.40">
    <property type="entry name" value="Peptidase M42, domain 2"/>
    <property type="match status" value="1"/>
</dbReference>
<proteinExistence type="inferred from homology"/>
<evidence type="ECO:0000256" key="2">
    <source>
        <dbReference type="ARBA" id="ARBA00022438"/>
    </source>
</evidence>
<comment type="cofactor">
    <cofactor evidence="7">
        <name>a divalent metal cation</name>
        <dbReference type="ChEBI" id="CHEBI:60240"/>
    </cofactor>
    <text evidence="7">Binds 2 divalent metal cations per subunit.</text>
</comment>
<keyword evidence="3" id="KW-0645">Protease</keyword>
<dbReference type="EMBL" id="DRTM01000089">
    <property type="protein sequence ID" value="HHE75730.1"/>
    <property type="molecule type" value="Genomic_DNA"/>
</dbReference>
<keyword evidence="4 7" id="KW-0479">Metal-binding</keyword>
<dbReference type="PANTHER" id="PTHR32481">
    <property type="entry name" value="AMINOPEPTIDASE"/>
    <property type="match status" value="1"/>
</dbReference>
<dbReference type="Gene3D" id="3.40.630.10">
    <property type="entry name" value="Zn peptidases"/>
    <property type="match status" value="1"/>
</dbReference>
<dbReference type="AlphaFoldDB" id="A0A7J3T9H3"/>
<dbReference type="SUPFAM" id="SSF53187">
    <property type="entry name" value="Zn-dependent exopeptidases"/>
    <property type="match status" value="1"/>
</dbReference>
<evidence type="ECO:0000256" key="4">
    <source>
        <dbReference type="ARBA" id="ARBA00022723"/>
    </source>
</evidence>
<feature type="binding site" evidence="7">
    <location>
        <position position="187"/>
    </location>
    <ligand>
        <name>Zn(2+)</name>
        <dbReference type="ChEBI" id="CHEBI:29105"/>
        <label>2</label>
    </ligand>
</feature>
<feature type="binding site" evidence="7">
    <location>
        <position position="154"/>
    </location>
    <ligand>
        <name>Zn(2+)</name>
        <dbReference type="ChEBI" id="CHEBI:29105"/>
        <label>1</label>
    </ligand>
</feature>
<dbReference type="GO" id="GO:0006508">
    <property type="term" value="P:proteolysis"/>
    <property type="evidence" value="ECO:0007669"/>
    <property type="project" value="UniProtKB-KW"/>
</dbReference>
<protein>
    <submittedName>
        <fullName evidence="8">M42 family peptidase</fullName>
    </submittedName>
</protein>
<keyword evidence="5" id="KW-0378">Hydrolase</keyword>
<sequence>FEEPIRRYLLEKLKDVEPKIDKVGNIYVTLGDGDEHVAFMAHMDEIGFVTTYIEENGYIRFSPVGGVDDRMLYGRLVEIFTERGIIHGVIGLIPPHLSTAEDRKKLPSWKELAIDVGARDKKDAEDMGLKPILPGRWKKDFIVMGKYIVTRGIDDRAGCAVLLELLERIKEKKLKKKVTFVWTIQEETGLRGAEAMADRMDFDEVYAIDSMTSGVMPGVPFYLSPVKPGEGPAIRFVDRRGVSCGVLKDKVLRIAAKHGIPVQLAITGGSTDAAAVFTHGIRALPICIPVKYTHSPVEMSHVADIKNTVELLEKIVED</sequence>
<comment type="caution">
    <text evidence="8">The sequence shown here is derived from an EMBL/GenBank/DDBJ whole genome shotgun (WGS) entry which is preliminary data.</text>
</comment>
<organism evidence="8">
    <name type="scientific">Candidatus Aciduliprofundum boonei</name>
    <dbReference type="NCBI Taxonomy" id="379547"/>
    <lineage>
        <taxon>Archaea</taxon>
        <taxon>Methanobacteriati</taxon>
        <taxon>Thermoplasmatota</taxon>
        <taxon>DHVE2 group</taxon>
        <taxon>Candidatus Aciduliprofundum</taxon>
    </lineage>
</organism>
<feature type="binding site" evidence="7">
    <location>
        <position position="294"/>
    </location>
    <ligand>
        <name>Zn(2+)</name>
        <dbReference type="ChEBI" id="CHEBI:29105"/>
        <label>2</label>
    </ligand>
</feature>
<evidence type="ECO:0000256" key="1">
    <source>
        <dbReference type="ARBA" id="ARBA00006272"/>
    </source>
</evidence>
<accession>A0A7J3T9H3</accession>
<evidence type="ECO:0000256" key="5">
    <source>
        <dbReference type="ARBA" id="ARBA00022801"/>
    </source>
</evidence>
<comment type="similarity">
    <text evidence="1">Belongs to the peptidase M42 family.</text>
</comment>